<gene>
    <name evidence="1" type="ORF">HELGO_WM29497</name>
</gene>
<sequence length="60" mass="6980">MFSVDYVLIVEAMCLLVDILFGNEIDSHKKILILVKNHSYRKVIGFLLIIENLFTIKVQE</sequence>
<proteinExistence type="predicted"/>
<name>A0A6S6S8V6_9BACT</name>
<organism evidence="1">
    <name type="scientific">uncultured Aureispira sp</name>
    <dbReference type="NCBI Taxonomy" id="1331704"/>
    <lineage>
        <taxon>Bacteria</taxon>
        <taxon>Pseudomonadati</taxon>
        <taxon>Bacteroidota</taxon>
        <taxon>Saprospiria</taxon>
        <taxon>Saprospirales</taxon>
        <taxon>Saprospiraceae</taxon>
        <taxon>Aureispira</taxon>
        <taxon>environmental samples</taxon>
    </lineage>
</organism>
<protein>
    <submittedName>
        <fullName evidence="1">Uncharacterized protein</fullName>
    </submittedName>
</protein>
<reference evidence="1" key="1">
    <citation type="submission" date="2020-01" db="EMBL/GenBank/DDBJ databases">
        <authorList>
            <person name="Meier V. D."/>
            <person name="Meier V D."/>
        </authorList>
    </citation>
    <scope>NUCLEOTIDE SEQUENCE</scope>
    <source>
        <strain evidence="1">HLG_WM_MAG_10</strain>
    </source>
</reference>
<dbReference type="AlphaFoldDB" id="A0A6S6S8V6"/>
<accession>A0A6S6S8V6</accession>
<evidence type="ECO:0000313" key="1">
    <source>
        <dbReference type="EMBL" id="CAA6799507.1"/>
    </source>
</evidence>
<dbReference type="EMBL" id="CACVAQ010000035">
    <property type="protein sequence ID" value="CAA6799507.1"/>
    <property type="molecule type" value="Genomic_DNA"/>
</dbReference>